<sequence length="216" mass="23824">MTAPMTMNQLIHAAVRRDLGRLDTALGQVRDGDRERAAGLGRAFGNLRTQLTQHHEGEDAHIWPMLATKGVSADLLTAMESEHAAMSAALAETDTAMSRYASSGSAADAAAARESVARTREVVEQHLAHEEDELEPQLRPHVETPEWQAVEKKLSRQPPGIAGRFFAWLTDGLTDAQRSFLRATVPTPVVFVLSRTFGRSYYREVAPVWRDGRPRG</sequence>
<organism evidence="2 3">
    <name type="scientific">Blastococcus jejuensis</name>
    <dbReference type="NCBI Taxonomy" id="351224"/>
    <lineage>
        <taxon>Bacteria</taxon>
        <taxon>Bacillati</taxon>
        <taxon>Actinomycetota</taxon>
        <taxon>Actinomycetes</taxon>
        <taxon>Geodermatophilales</taxon>
        <taxon>Geodermatophilaceae</taxon>
        <taxon>Blastococcus</taxon>
    </lineage>
</organism>
<dbReference type="Gene3D" id="1.20.120.520">
    <property type="entry name" value="nmb1532 protein domain like"/>
    <property type="match status" value="1"/>
</dbReference>
<comment type="caution">
    <text evidence="2">The sequence shown here is derived from an EMBL/GenBank/DDBJ whole genome shotgun (WGS) entry which is preliminary data.</text>
</comment>
<feature type="domain" description="Hemerythrin-like" evidence="1">
    <location>
        <begin position="12"/>
        <end position="138"/>
    </location>
</feature>
<evidence type="ECO:0000313" key="2">
    <source>
        <dbReference type="EMBL" id="GAA3161724.1"/>
    </source>
</evidence>
<proteinExistence type="predicted"/>
<accession>A0ABP6P095</accession>
<dbReference type="RefSeq" id="WP_344687720.1">
    <property type="nucleotide sequence ID" value="NZ_BAAAVV010000002.1"/>
</dbReference>
<dbReference type="Proteomes" id="UP001499924">
    <property type="component" value="Unassembled WGS sequence"/>
</dbReference>
<dbReference type="EMBL" id="BAAAVV010000002">
    <property type="protein sequence ID" value="GAA3161724.1"/>
    <property type="molecule type" value="Genomic_DNA"/>
</dbReference>
<gene>
    <name evidence="2" type="ORF">GCM10010531_11760</name>
</gene>
<protein>
    <recommendedName>
        <fullName evidence="1">Hemerythrin-like domain-containing protein</fullName>
    </recommendedName>
</protein>
<evidence type="ECO:0000259" key="1">
    <source>
        <dbReference type="Pfam" id="PF01814"/>
    </source>
</evidence>
<reference evidence="3" key="1">
    <citation type="journal article" date="2019" name="Int. J. Syst. Evol. Microbiol.">
        <title>The Global Catalogue of Microorganisms (GCM) 10K type strain sequencing project: providing services to taxonomists for standard genome sequencing and annotation.</title>
        <authorList>
            <consortium name="The Broad Institute Genomics Platform"/>
            <consortium name="The Broad Institute Genome Sequencing Center for Infectious Disease"/>
            <person name="Wu L."/>
            <person name="Ma J."/>
        </authorList>
    </citation>
    <scope>NUCLEOTIDE SEQUENCE [LARGE SCALE GENOMIC DNA]</scope>
    <source>
        <strain evidence="3">JCM 15614</strain>
    </source>
</reference>
<dbReference type="InterPro" id="IPR012312">
    <property type="entry name" value="Hemerythrin-like"/>
</dbReference>
<name>A0ABP6P095_9ACTN</name>
<dbReference type="CDD" id="cd12108">
    <property type="entry name" value="Hr-like"/>
    <property type="match status" value="1"/>
</dbReference>
<evidence type="ECO:0000313" key="3">
    <source>
        <dbReference type="Proteomes" id="UP001499924"/>
    </source>
</evidence>
<keyword evidence="3" id="KW-1185">Reference proteome</keyword>
<dbReference type="Pfam" id="PF01814">
    <property type="entry name" value="Hemerythrin"/>
    <property type="match status" value="1"/>
</dbReference>